<evidence type="ECO:0000313" key="1">
    <source>
        <dbReference type="EMBL" id="BBL62847.1"/>
    </source>
</evidence>
<reference evidence="1" key="1">
    <citation type="submission" date="2019-06" db="EMBL/GenBank/DDBJ databases">
        <title>Complete genome sequence of Methanobrevibacter arboriphilus strain SA.</title>
        <authorList>
            <person name="Asakawa S."/>
        </authorList>
    </citation>
    <scope>NUCLEOTIDE SEQUENCE</scope>
    <source>
        <strain evidence="1">SA</strain>
    </source>
</reference>
<dbReference type="Proteomes" id="UP000825015">
    <property type="component" value="Chromosome"/>
</dbReference>
<keyword evidence="2" id="KW-1185">Reference proteome</keyword>
<protein>
    <submittedName>
        <fullName evidence="1">Prenyltransferase</fullName>
    </submittedName>
</protein>
<accession>A0ACA8R5A1</accession>
<dbReference type="EMBL" id="AP019779">
    <property type="protein sequence ID" value="BBL62847.1"/>
    <property type="molecule type" value="Genomic_DNA"/>
</dbReference>
<proteinExistence type="predicted"/>
<organism evidence="1 2">
    <name type="scientific">Methanobrevibacter arboriphilus</name>
    <dbReference type="NCBI Taxonomy" id="39441"/>
    <lineage>
        <taxon>Archaea</taxon>
        <taxon>Methanobacteriati</taxon>
        <taxon>Methanobacteriota</taxon>
        <taxon>Methanomada group</taxon>
        <taxon>Methanobacteria</taxon>
        <taxon>Methanobacteriales</taxon>
        <taxon>Methanobacteriaceae</taxon>
        <taxon>Methanobrevibacter</taxon>
    </lineage>
</organism>
<gene>
    <name evidence="1" type="ORF">MarbSA_18870</name>
</gene>
<evidence type="ECO:0000313" key="2">
    <source>
        <dbReference type="Proteomes" id="UP000825015"/>
    </source>
</evidence>
<sequence>MIDKIIIFEKIKGIIQLMRFDLSFAAGISVVVGEFVAISSFPSLNDLILGFMVGFFISTSALILNDYFDIEADRINRPTRPLPSGIIKPTSVIVLWIITSIIGFVLAFQISYIALLVVIIFWIIGFLYNWKFKRMGLFGNLMVSFSVAITFIFGGIIVGNPWNVMVWSFAFIAFFIDLGEEIASDALDMIGDEKINSKSIAINMGMDNALKISSVLFGIVVFISFVPIFLGYLEWYYLITILIINIIIIFSTFKLLKIRSIDEGRKYTRLIYLGATFALLFFVISNILT</sequence>
<name>A0ACA8R5A1_METAZ</name>